<name>A0A1H8KED9_9BURK</name>
<keyword evidence="3" id="KW-1185">Reference proteome</keyword>
<dbReference type="AlphaFoldDB" id="A0A1H8KED9"/>
<proteinExistence type="predicted"/>
<gene>
    <name evidence="2" type="ORF">SAMN02745977_02333</name>
</gene>
<dbReference type="EMBL" id="FOCW01000010">
    <property type="protein sequence ID" value="SEN91215.1"/>
    <property type="molecule type" value="Genomic_DNA"/>
</dbReference>
<evidence type="ECO:0008006" key="4">
    <source>
        <dbReference type="Google" id="ProtNLM"/>
    </source>
</evidence>
<organism evidence="2 3">
    <name type="scientific">Brachymonas denitrificans DSM 15123</name>
    <dbReference type="NCBI Taxonomy" id="1121117"/>
    <lineage>
        <taxon>Bacteria</taxon>
        <taxon>Pseudomonadati</taxon>
        <taxon>Pseudomonadota</taxon>
        <taxon>Betaproteobacteria</taxon>
        <taxon>Burkholderiales</taxon>
        <taxon>Comamonadaceae</taxon>
        <taxon>Brachymonas</taxon>
    </lineage>
</organism>
<dbReference type="STRING" id="1121117.SAMN02745977_02333"/>
<dbReference type="Proteomes" id="UP000199531">
    <property type="component" value="Unassembled WGS sequence"/>
</dbReference>
<sequence length="181" mass="19290">MPVQEPLKETPIAQPSQDPNPLHQESMSAAESQKEAGSVAMGGGMVAGAAGGAVVGTAIGGPVGTFVGATVGAVLGALGGYAAVEATDPEHAYWSENYRTQPDYVADYTYDDYAPAYRLGYQGRQRYEGRGWDDAQTELERDWQELKGDSRLTWEQAKSAGRAAWHRVERALPGDANGDGR</sequence>
<evidence type="ECO:0000313" key="2">
    <source>
        <dbReference type="EMBL" id="SEN91215.1"/>
    </source>
</evidence>
<feature type="region of interest" description="Disordered" evidence="1">
    <location>
        <begin position="1"/>
        <end position="38"/>
    </location>
</feature>
<evidence type="ECO:0000256" key="1">
    <source>
        <dbReference type="SAM" id="MobiDB-lite"/>
    </source>
</evidence>
<feature type="compositionally biased region" description="Polar residues" evidence="1">
    <location>
        <begin position="13"/>
        <end position="31"/>
    </location>
</feature>
<accession>A0A1H8KED9</accession>
<protein>
    <recommendedName>
        <fullName evidence="4">Glycine zipper</fullName>
    </recommendedName>
</protein>
<dbReference type="RefSeq" id="WP_234970134.1">
    <property type="nucleotide sequence ID" value="NZ_FOCW01000010.1"/>
</dbReference>
<reference evidence="2 3" key="1">
    <citation type="submission" date="2016-10" db="EMBL/GenBank/DDBJ databases">
        <authorList>
            <person name="de Groot N.N."/>
        </authorList>
    </citation>
    <scope>NUCLEOTIDE SEQUENCE [LARGE SCALE GENOMIC DNA]</scope>
    <source>
        <strain evidence="2 3">DSM 15123</strain>
    </source>
</reference>
<evidence type="ECO:0000313" key="3">
    <source>
        <dbReference type="Proteomes" id="UP000199531"/>
    </source>
</evidence>